<reference evidence="4 5" key="1">
    <citation type="journal article" date="2016" name="Nat. Commun.">
        <title>Thousands of microbial genomes shed light on interconnected biogeochemical processes in an aquifer system.</title>
        <authorList>
            <person name="Anantharaman K."/>
            <person name="Brown C.T."/>
            <person name="Hug L.A."/>
            <person name="Sharon I."/>
            <person name="Castelle C.J."/>
            <person name="Probst A.J."/>
            <person name="Thomas B.C."/>
            <person name="Singh A."/>
            <person name="Wilkins M.J."/>
            <person name="Karaoz U."/>
            <person name="Brodie E.L."/>
            <person name="Williams K.H."/>
            <person name="Hubbard S.S."/>
            <person name="Banfield J.F."/>
        </authorList>
    </citation>
    <scope>NUCLEOTIDE SEQUENCE [LARGE SCALE GENOMIC DNA]</scope>
</reference>
<evidence type="ECO:0000256" key="2">
    <source>
        <dbReference type="PIRSR" id="PIRSR000390-2"/>
    </source>
</evidence>
<evidence type="ECO:0000313" key="4">
    <source>
        <dbReference type="EMBL" id="OGM76392.1"/>
    </source>
</evidence>
<dbReference type="PANTHER" id="PTHR30244:SF34">
    <property type="entry name" value="DTDP-4-AMINO-4,6-DIDEOXYGALACTOSE TRANSAMINASE"/>
    <property type="match status" value="1"/>
</dbReference>
<evidence type="ECO:0000256" key="3">
    <source>
        <dbReference type="RuleBase" id="RU004508"/>
    </source>
</evidence>
<proteinExistence type="inferred from homology"/>
<evidence type="ECO:0000313" key="5">
    <source>
        <dbReference type="Proteomes" id="UP000177855"/>
    </source>
</evidence>
<dbReference type="Gene3D" id="3.40.640.10">
    <property type="entry name" value="Type I PLP-dependent aspartate aminotransferase-like (Major domain)"/>
    <property type="match status" value="1"/>
</dbReference>
<sequence>MKEDEKIVLFYPHVPVAARDAARKVLDTRWIGQGPKVDKFEALWTEKFAKPSKSIAVGSGTDALHLAYILAGVSEGDEVVTPLFTCTATNTPILYQKAKPVFADVKKDSLNVDPKDVARKVTPRTKAIVCVDYGGLPADLDELQEVAEKWQIPLIEDAAQAQGAKYKGRYVGSVTDFTCFSFQAIKIIAAPDSGMLTIRNSKLEDTAKRIRWFGIDRKTKQESHYQGIWAGDIWELGWKYQMTDISAAMGIEAMKVIDETLKHHRELFEAYWEGLKGIPGISFIGDDKIHQSSCWLATALVENRDNLRIKLTENGIESDPVHYRNDRYSIFGKRVNDCPNMDALENKYLVLPKHFYVTVEDVGRICDVIRSGW</sequence>
<dbReference type="SUPFAM" id="SSF53383">
    <property type="entry name" value="PLP-dependent transferases"/>
    <property type="match status" value="1"/>
</dbReference>
<keyword evidence="2 3" id="KW-0663">Pyridoxal phosphate</keyword>
<protein>
    <submittedName>
        <fullName evidence="4">DegT/DnrJ/EryC1/StrS aminotransferase</fullName>
    </submittedName>
</protein>
<name>A0A1F8CJF4_9BACT</name>
<dbReference type="GO" id="GO:0000271">
    <property type="term" value="P:polysaccharide biosynthetic process"/>
    <property type="evidence" value="ECO:0007669"/>
    <property type="project" value="TreeGrafter"/>
</dbReference>
<dbReference type="STRING" id="1802532.A2210_01120"/>
<feature type="active site" description="Proton acceptor" evidence="1">
    <location>
        <position position="186"/>
    </location>
</feature>
<accession>A0A1F8CJF4</accession>
<dbReference type="AlphaFoldDB" id="A0A1F8CJF4"/>
<dbReference type="PANTHER" id="PTHR30244">
    <property type="entry name" value="TRANSAMINASE"/>
    <property type="match status" value="1"/>
</dbReference>
<dbReference type="InterPro" id="IPR015422">
    <property type="entry name" value="PyrdxlP-dep_Trfase_small"/>
</dbReference>
<dbReference type="PIRSF" id="PIRSF000390">
    <property type="entry name" value="PLP_StrS"/>
    <property type="match status" value="1"/>
</dbReference>
<dbReference type="InterPro" id="IPR000653">
    <property type="entry name" value="DegT/StrS_aminotransferase"/>
</dbReference>
<keyword evidence="4" id="KW-0032">Aminotransferase</keyword>
<keyword evidence="4" id="KW-0808">Transferase</keyword>
<comment type="caution">
    <text evidence="4">The sequence shown here is derived from an EMBL/GenBank/DDBJ whole genome shotgun (WGS) entry which is preliminary data.</text>
</comment>
<dbReference type="GO" id="GO:0008483">
    <property type="term" value="F:transaminase activity"/>
    <property type="evidence" value="ECO:0007669"/>
    <property type="project" value="UniProtKB-KW"/>
</dbReference>
<dbReference type="InterPro" id="IPR015424">
    <property type="entry name" value="PyrdxlP-dep_Trfase"/>
</dbReference>
<dbReference type="EMBL" id="MGHS01000030">
    <property type="protein sequence ID" value="OGM76392.1"/>
    <property type="molecule type" value="Genomic_DNA"/>
</dbReference>
<evidence type="ECO:0000256" key="1">
    <source>
        <dbReference type="PIRSR" id="PIRSR000390-1"/>
    </source>
</evidence>
<feature type="modified residue" description="N6-(pyridoxal phosphate)lysine" evidence="2">
    <location>
        <position position="186"/>
    </location>
</feature>
<dbReference type="CDD" id="cd00616">
    <property type="entry name" value="AHBA_syn"/>
    <property type="match status" value="1"/>
</dbReference>
<dbReference type="Gene3D" id="3.90.1150.10">
    <property type="entry name" value="Aspartate Aminotransferase, domain 1"/>
    <property type="match status" value="1"/>
</dbReference>
<comment type="similarity">
    <text evidence="3">Belongs to the DegT/DnrJ/EryC1 family.</text>
</comment>
<organism evidence="4 5">
    <name type="scientific">Candidatus Woesebacteria bacterium RIFOXYA1_FULL_40_18</name>
    <dbReference type="NCBI Taxonomy" id="1802532"/>
    <lineage>
        <taxon>Bacteria</taxon>
        <taxon>Candidatus Woeseibacteriota</taxon>
    </lineage>
</organism>
<dbReference type="GO" id="GO:0030170">
    <property type="term" value="F:pyridoxal phosphate binding"/>
    <property type="evidence" value="ECO:0007669"/>
    <property type="project" value="TreeGrafter"/>
</dbReference>
<gene>
    <name evidence="4" type="ORF">A2210_01120</name>
</gene>
<dbReference type="InterPro" id="IPR015421">
    <property type="entry name" value="PyrdxlP-dep_Trfase_major"/>
</dbReference>
<dbReference type="Proteomes" id="UP000177855">
    <property type="component" value="Unassembled WGS sequence"/>
</dbReference>
<dbReference type="Pfam" id="PF01041">
    <property type="entry name" value="DegT_DnrJ_EryC1"/>
    <property type="match status" value="1"/>
</dbReference>